<protein>
    <recommendedName>
        <fullName evidence="3">Reverse transcriptase domain-containing protein</fullName>
    </recommendedName>
</protein>
<evidence type="ECO:0008006" key="3">
    <source>
        <dbReference type="Google" id="ProtNLM"/>
    </source>
</evidence>
<sequence length="354" mass="40103">MTVQDAMRSYFRAEIGECVSIAEKWRTLRRLGLGSGLRSPMGLPVSVDELNEFFEGPPGIRTMVGVQPVSRDVPYEKFTFRYVEYAEVDARGTDGIPVSYLHDCLIVILPVLLHIFDCSLQTGVFSTSWKSALVRPVPKIELPRVVADFRPISLLCAASKVFERIVYLQIREYVDRNKLMDLYQSGFRRGHSIQTALLRVLDDVRAAMDGLFLDMSEEQMDRIARCMNAAVRFFTNRRRWERITPDYNSNGILKYRSRIKYTCLSIVAAVLRSAEPEYLARNLVFHSAVVERETRTNGLCLSVSGAATTCGQISFAIGGARLWNSLPLGLREGFHWPSFVASLHEYLLEAQRGS</sequence>
<reference evidence="1 2" key="1">
    <citation type="submission" date="2020-02" db="EMBL/GenBank/DDBJ databases">
        <authorList>
            <person name="Ferguson B K."/>
        </authorList>
    </citation>
    <scope>NUCLEOTIDE SEQUENCE [LARGE SCALE GENOMIC DNA]</scope>
</reference>
<gene>
    <name evidence="1" type="ORF">TBRA_LOCUS12776</name>
</gene>
<evidence type="ECO:0000313" key="2">
    <source>
        <dbReference type="Proteomes" id="UP000479190"/>
    </source>
</evidence>
<dbReference type="Proteomes" id="UP000479190">
    <property type="component" value="Unassembled WGS sequence"/>
</dbReference>
<name>A0A6H5IU39_9HYME</name>
<organism evidence="1 2">
    <name type="scientific">Trichogramma brassicae</name>
    <dbReference type="NCBI Taxonomy" id="86971"/>
    <lineage>
        <taxon>Eukaryota</taxon>
        <taxon>Metazoa</taxon>
        <taxon>Ecdysozoa</taxon>
        <taxon>Arthropoda</taxon>
        <taxon>Hexapoda</taxon>
        <taxon>Insecta</taxon>
        <taxon>Pterygota</taxon>
        <taxon>Neoptera</taxon>
        <taxon>Endopterygota</taxon>
        <taxon>Hymenoptera</taxon>
        <taxon>Apocrita</taxon>
        <taxon>Proctotrupomorpha</taxon>
        <taxon>Chalcidoidea</taxon>
        <taxon>Trichogrammatidae</taxon>
        <taxon>Trichogramma</taxon>
    </lineage>
</organism>
<dbReference type="EMBL" id="CADCXV010001087">
    <property type="protein sequence ID" value="CAB0041095.1"/>
    <property type="molecule type" value="Genomic_DNA"/>
</dbReference>
<dbReference type="PANTHER" id="PTHR47510">
    <property type="entry name" value="REVERSE TRANSCRIPTASE DOMAIN-CONTAINING PROTEIN"/>
    <property type="match status" value="1"/>
</dbReference>
<proteinExistence type="predicted"/>
<dbReference type="AlphaFoldDB" id="A0A6H5IU39"/>
<evidence type="ECO:0000313" key="1">
    <source>
        <dbReference type="EMBL" id="CAB0041095.1"/>
    </source>
</evidence>
<keyword evidence="2" id="KW-1185">Reference proteome</keyword>
<dbReference type="PANTHER" id="PTHR47510:SF3">
    <property type="entry name" value="ENDO_EXONUCLEASE_PHOSPHATASE DOMAIN-CONTAINING PROTEIN"/>
    <property type="match status" value="1"/>
</dbReference>
<dbReference type="OrthoDB" id="5953030at2759"/>
<accession>A0A6H5IU39</accession>